<feature type="domain" description="DUF6473" evidence="1">
    <location>
        <begin position="1"/>
        <end position="273"/>
    </location>
</feature>
<accession>A0A975EMB2</accession>
<evidence type="ECO:0000313" key="3">
    <source>
        <dbReference type="Proteomes" id="UP000665026"/>
    </source>
</evidence>
<organism evidence="2 3">
    <name type="scientific">Cognatishimia activa</name>
    <dbReference type="NCBI Taxonomy" id="1715691"/>
    <lineage>
        <taxon>Bacteria</taxon>
        <taxon>Pseudomonadati</taxon>
        <taxon>Pseudomonadota</taxon>
        <taxon>Alphaproteobacteria</taxon>
        <taxon>Rhodobacterales</taxon>
        <taxon>Paracoccaceae</taxon>
        <taxon>Cognatishimia</taxon>
    </lineage>
</organism>
<evidence type="ECO:0000259" key="1">
    <source>
        <dbReference type="Pfam" id="PF20078"/>
    </source>
</evidence>
<dbReference type="KEGG" id="cact:HZ995_09015"/>
<dbReference type="Pfam" id="PF20078">
    <property type="entry name" value="DUF6473"/>
    <property type="match status" value="1"/>
</dbReference>
<gene>
    <name evidence="2" type="ORF">HZ995_09015</name>
</gene>
<name>A0A975EMB2_9RHOB</name>
<dbReference type="RefSeq" id="WP_209355344.1">
    <property type="nucleotide sequence ID" value="NZ_CP060010.1"/>
</dbReference>
<dbReference type="EMBL" id="CP060010">
    <property type="protein sequence ID" value="QTN34653.1"/>
    <property type="molecule type" value="Genomic_DNA"/>
</dbReference>
<proteinExistence type="predicted"/>
<reference evidence="2" key="1">
    <citation type="submission" date="2020-07" db="EMBL/GenBank/DDBJ databases">
        <title>Genome sequences of bacteria associated with the marine, planktonic diatom Thalassiosira profunda strain ECT2AJA-044.</title>
        <authorList>
            <person name="Gargas C.B."/>
            <person name="Roberts W.R."/>
            <person name="Alverson A.J."/>
        </authorList>
    </citation>
    <scope>NUCLEOTIDE SEQUENCE</scope>
    <source>
        <strain evidence="2">ECT2AJA-044</strain>
    </source>
</reference>
<dbReference type="AlphaFoldDB" id="A0A975EMB2"/>
<evidence type="ECO:0000313" key="2">
    <source>
        <dbReference type="EMBL" id="QTN34653.1"/>
    </source>
</evidence>
<dbReference type="InterPro" id="IPR045524">
    <property type="entry name" value="DUF6473"/>
</dbReference>
<protein>
    <recommendedName>
        <fullName evidence="1">DUF6473 domain-containing protein</fullName>
    </recommendedName>
</protein>
<sequence length="281" mass="31806">MSFHHSVQRSLNYDPVRYGTSRISFRGPKKDLSGRYVAFLGGSETYGKFIQDPFPDLVERALGMTCVNLGYMNAGVDAFIHEAEVLSLAAGAEITVIQLMGAQNMSNRLYRVHPRRNDRFLTASSMMKSVFREVDFTEYNFTRHMLQDIAAQASDRFSFVTGELRTAWSARMLQLLDALPSKKVLLWFSDHRPPKESQILPGKDPWFVDKGMIDRLRDHVDGIVEVRVTKKALEQGSKGKHFSPVEWSAAQHMFGPMAHAEAAKALVETLKPMISKKNRPL</sequence>
<dbReference type="Proteomes" id="UP000665026">
    <property type="component" value="Chromosome"/>
</dbReference>